<name>A0A6C0H539_9ZZZZ</name>
<reference evidence="1" key="1">
    <citation type="journal article" date="2020" name="Nature">
        <title>Giant virus diversity and host interactions through global metagenomics.</title>
        <authorList>
            <person name="Schulz F."/>
            <person name="Roux S."/>
            <person name="Paez-Espino D."/>
            <person name="Jungbluth S."/>
            <person name="Walsh D.A."/>
            <person name="Denef V.J."/>
            <person name="McMahon K.D."/>
            <person name="Konstantinidis K.T."/>
            <person name="Eloe-Fadrosh E.A."/>
            <person name="Kyrpides N.C."/>
            <person name="Woyke T."/>
        </authorList>
    </citation>
    <scope>NUCLEOTIDE SEQUENCE</scope>
    <source>
        <strain evidence="1">GVMAG-M-3300023179-71</strain>
    </source>
</reference>
<organism evidence="1">
    <name type="scientific">viral metagenome</name>
    <dbReference type="NCBI Taxonomy" id="1070528"/>
    <lineage>
        <taxon>unclassified sequences</taxon>
        <taxon>metagenomes</taxon>
        <taxon>organismal metagenomes</taxon>
    </lineage>
</organism>
<dbReference type="EMBL" id="MN739879">
    <property type="protein sequence ID" value="QHT75579.1"/>
    <property type="molecule type" value="Genomic_DNA"/>
</dbReference>
<evidence type="ECO:0000313" key="1">
    <source>
        <dbReference type="EMBL" id="QHT75579.1"/>
    </source>
</evidence>
<proteinExistence type="predicted"/>
<protein>
    <submittedName>
        <fullName evidence="1">Uncharacterized protein</fullName>
    </submittedName>
</protein>
<sequence length="125" mass="14365">MSSVISHITPKNSLAKHLTILQTIVAIESKVELILSDITKKTDPEFITYILNIVENLVSSKFTQNEKTEIVLQFLRKHFEISESELNTILQIIHFAYDNKQVKKISNIKKVFYSIFDIGKSKLAK</sequence>
<accession>A0A6C0H539</accession>
<dbReference type="AlphaFoldDB" id="A0A6C0H539"/>